<feature type="domain" description="Fibronectin type III-like" evidence="5">
    <location>
        <begin position="318"/>
        <end position="389"/>
    </location>
</feature>
<name>A0A7G5C440_9BACL</name>
<dbReference type="InterPro" id="IPR036881">
    <property type="entry name" value="Glyco_hydro_3_C_sf"/>
</dbReference>
<comment type="similarity">
    <text evidence="1 4">Belongs to the glycosyl hydrolase 3 family.</text>
</comment>
<evidence type="ECO:0000256" key="3">
    <source>
        <dbReference type="ARBA" id="ARBA00023277"/>
    </source>
</evidence>
<dbReference type="InterPro" id="IPR050288">
    <property type="entry name" value="Cellulose_deg_GH3"/>
</dbReference>
<dbReference type="InterPro" id="IPR013783">
    <property type="entry name" value="Ig-like_fold"/>
</dbReference>
<dbReference type="Pfam" id="PF00933">
    <property type="entry name" value="Glyco_hydro_3"/>
    <property type="match status" value="1"/>
</dbReference>
<dbReference type="Gene3D" id="2.60.40.10">
    <property type="entry name" value="Immunoglobulins"/>
    <property type="match status" value="1"/>
</dbReference>
<keyword evidence="7" id="KW-1185">Reference proteome</keyword>
<protein>
    <submittedName>
        <fullName evidence="6">Glycoside hydrolase</fullName>
    </submittedName>
</protein>
<evidence type="ECO:0000313" key="7">
    <source>
        <dbReference type="Proteomes" id="UP000515679"/>
    </source>
</evidence>
<keyword evidence="2 4" id="KW-0378">Hydrolase</keyword>
<dbReference type="PANTHER" id="PTHR42715">
    <property type="entry name" value="BETA-GLUCOSIDASE"/>
    <property type="match status" value="1"/>
</dbReference>
<gene>
    <name evidence="6" type="ORF">FPL14_24470</name>
</gene>
<proteinExistence type="inferred from homology"/>
<dbReference type="SMART" id="SM01217">
    <property type="entry name" value="Fn3_like"/>
    <property type="match status" value="1"/>
</dbReference>
<keyword evidence="3" id="KW-0119">Carbohydrate metabolism</keyword>
<dbReference type="Pfam" id="PF14310">
    <property type="entry name" value="Fn3-like"/>
    <property type="match status" value="1"/>
</dbReference>
<dbReference type="PRINTS" id="PR00133">
    <property type="entry name" value="GLHYDRLASE3"/>
</dbReference>
<keyword evidence="4" id="KW-0326">Glycosidase</keyword>
<dbReference type="Proteomes" id="UP000515679">
    <property type="component" value="Chromosome"/>
</dbReference>
<dbReference type="InterPro" id="IPR017853">
    <property type="entry name" value="GH"/>
</dbReference>
<dbReference type="AlphaFoldDB" id="A0A7G5C440"/>
<evidence type="ECO:0000259" key="5">
    <source>
        <dbReference type="SMART" id="SM01217"/>
    </source>
</evidence>
<dbReference type="Gene3D" id="3.40.50.1700">
    <property type="entry name" value="Glycoside hydrolase family 3 C-terminal domain"/>
    <property type="match status" value="1"/>
</dbReference>
<dbReference type="EMBL" id="CP041969">
    <property type="protein sequence ID" value="QMV43974.1"/>
    <property type="molecule type" value="Genomic_DNA"/>
</dbReference>
<dbReference type="RefSeq" id="WP_182300207.1">
    <property type="nucleotide sequence ID" value="NZ_CP041969.1"/>
</dbReference>
<evidence type="ECO:0000313" key="6">
    <source>
        <dbReference type="EMBL" id="QMV43974.1"/>
    </source>
</evidence>
<dbReference type="InterPro" id="IPR002772">
    <property type="entry name" value="Glyco_hydro_3_C"/>
</dbReference>
<organism evidence="6 7">
    <name type="scientific">Cohnella cholangitidis</name>
    <dbReference type="NCBI Taxonomy" id="2598458"/>
    <lineage>
        <taxon>Bacteria</taxon>
        <taxon>Bacillati</taxon>
        <taxon>Bacillota</taxon>
        <taxon>Bacilli</taxon>
        <taxon>Bacillales</taxon>
        <taxon>Paenibacillaceae</taxon>
        <taxon>Cohnella</taxon>
    </lineage>
</organism>
<reference evidence="6 7" key="1">
    <citation type="submission" date="2019-07" db="EMBL/GenBank/DDBJ databases">
        <authorList>
            <person name="Kim J.K."/>
            <person name="Cheong H.-M."/>
            <person name="Choi Y."/>
            <person name="Hwang K.J."/>
            <person name="Lee S."/>
            <person name="Choi C."/>
        </authorList>
    </citation>
    <scope>NUCLEOTIDE SEQUENCE [LARGE SCALE GENOMIC DNA]</scope>
    <source>
        <strain evidence="6 7">KS 22</strain>
    </source>
</reference>
<dbReference type="PROSITE" id="PS00775">
    <property type="entry name" value="GLYCOSYL_HYDROL_F3"/>
    <property type="match status" value="1"/>
</dbReference>
<dbReference type="Pfam" id="PF01915">
    <property type="entry name" value="Glyco_hydro_3_C"/>
    <property type="match status" value="1"/>
</dbReference>
<dbReference type="GO" id="GO:0004553">
    <property type="term" value="F:hydrolase activity, hydrolyzing O-glycosyl compounds"/>
    <property type="evidence" value="ECO:0007669"/>
    <property type="project" value="InterPro"/>
</dbReference>
<dbReference type="KEGG" id="cchl:FPL14_24470"/>
<accession>A0A7G5C440</accession>
<dbReference type="InterPro" id="IPR001764">
    <property type="entry name" value="Glyco_hydro_3_N"/>
</dbReference>
<dbReference type="GO" id="GO:0005975">
    <property type="term" value="P:carbohydrate metabolic process"/>
    <property type="evidence" value="ECO:0007669"/>
    <property type="project" value="InterPro"/>
</dbReference>
<dbReference type="Gene3D" id="3.20.20.300">
    <property type="entry name" value="Glycoside hydrolase, family 3, N-terminal domain"/>
    <property type="match status" value="1"/>
</dbReference>
<dbReference type="InterPro" id="IPR026891">
    <property type="entry name" value="Fn3-like"/>
</dbReference>
<evidence type="ECO:0000256" key="1">
    <source>
        <dbReference type="ARBA" id="ARBA00005336"/>
    </source>
</evidence>
<evidence type="ECO:0000256" key="2">
    <source>
        <dbReference type="ARBA" id="ARBA00022801"/>
    </source>
</evidence>
<dbReference type="InterPro" id="IPR036962">
    <property type="entry name" value="Glyco_hydro_3_N_sf"/>
</dbReference>
<dbReference type="InterPro" id="IPR019800">
    <property type="entry name" value="Glyco_hydro_3_AS"/>
</dbReference>
<evidence type="ECO:0000256" key="4">
    <source>
        <dbReference type="RuleBase" id="RU361161"/>
    </source>
</evidence>
<sequence>MNLQITEKGANPKIARYAATQGMVLLENRNDVLPLSSKKIALFGGGAHVTVKGGTGSGNVTSPYEISIRKGFENAGYVLTSSAWLDAYAASYQKAQDEDTTLSEIDKMWSGKRILVPDPALTEQDISAASDADTAIYVVSRVAGEGHDRQAVPGDYYLTDHELHNLKIIAAYFKNSIVVLNTCVIDTKFFQQFGELDAMLLMSLAGMESGNALVDVLSGSVTPSGKLTDTWAIQYEDYPAYKTFGRNAGDNKQQNYEEGIYVGYRYFDSFNITPAYEFGYGLSYTEFSILVNNVFITDEQISIETTITNTGNKYTGKEVVQIYISAPDGELEKPYQSLIGFGKTNELKPGGSQTLTISFPVAEMASYSEALAAWVLEAGDYLIRVGHSSRNTKVAAIIRLDETKITEQVSNRLPLDQDFKDKSSKEVLPFSYATETDEIKNAPVLRFEAESLTMRNCASTVDTSSVTTYLTEGSDYQSRFKSGSRFANDNYVERFQIVRPKPNAKLYDVYSGEITMEQFVAQFDLPALATLVNGRFSNSDYTMVSDEPILSAAITPGGATGQTTTNFVQSHGIPNNIMPDGPTGLHIPINQYGCTAFPVGVMQAQSWDAELWSELGKAYGKELLENQTTMILGPGMNIHRDPLGGRNFEYYSEDPQLTGIAGAMFTLGVQSHPGVGVTIKHFAANEQETERAFGNSSASERTLREIYLKGFEITVKSAQPMTVMTAYNKINGAHTSSSIDLITHILRGEWGFKGFVMTDWFTQSDNGLDMHAGNDMIMGGWHISKLINSVMAPEPVFNDDGSVDVTTISLYSGRKTETIEKWNAFVPGADGEDFCSTLVAVEVELGSKVKDMEKQNIAKVTRNQDGTKTVTYRGTSKDAYTALGDLQKSAMNILNLFLKCWTVRNVYNAETGYTEIPMLPYSSLFSDLKTYLKVSKNHDRRPTA</sequence>
<dbReference type="PANTHER" id="PTHR42715:SF10">
    <property type="entry name" value="BETA-GLUCOSIDASE"/>
    <property type="match status" value="1"/>
</dbReference>
<dbReference type="SUPFAM" id="SSF51445">
    <property type="entry name" value="(Trans)glycosidases"/>
    <property type="match status" value="1"/>
</dbReference>
<dbReference type="SUPFAM" id="SSF52279">
    <property type="entry name" value="Beta-D-glucan exohydrolase, C-terminal domain"/>
    <property type="match status" value="1"/>
</dbReference>